<evidence type="ECO:0000256" key="1">
    <source>
        <dbReference type="ARBA" id="ARBA00004123"/>
    </source>
</evidence>
<reference evidence="11" key="1">
    <citation type="submission" date="2023-06" db="EMBL/GenBank/DDBJ databases">
        <title>Draft genome of Marssonina rosae.</title>
        <authorList>
            <person name="Cheng Q."/>
        </authorList>
    </citation>
    <scope>NUCLEOTIDE SEQUENCE</scope>
    <source>
        <strain evidence="11">R4</strain>
    </source>
</reference>
<evidence type="ECO:0000256" key="6">
    <source>
        <dbReference type="ARBA" id="ARBA00023163"/>
    </source>
</evidence>
<evidence type="ECO:0000256" key="7">
    <source>
        <dbReference type="ARBA" id="ARBA00023242"/>
    </source>
</evidence>
<comment type="caution">
    <text evidence="11">The sequence shown here is derived from an EMBL/GenBank/DDBJ whole genome shotgun (WGS) entry which is preliminary data.</text>
</comment>
<dbReference type="Proteomes" id="UP001285354">
    <property type="component" value="Unassembled WGS sequence"/>
</dbReference>
<dbReference type="GO" id="GO:0006357">
    <property type="term" value="P:regulation of transcription by RNA polymerase II"/>
    <property type="evidence" value="ECO:0007669"/>
    <property type="project" value="InterPro"/>
</dbReference>
<evidence type="ECO:0000256" key="2">
    <source>
        <dbReference type="ARBA" id="ARBA00008782"/>
    </source>
</evidence>
<dbReference type="GO" id="GO:0003712">
    <property type="term" value="F:transcription coregulator activity"/>
    <property type="evidence" value="ECO:0007669"/>
    <property type="project" value="InterPro"/>
</dbReference>
<evidence type="ECO:0000256" key="10">
    <source>
        <dbReference type="SAM" id="Coils"/>
    </source>
</evidence>
<evidence type="ECO:0000256" key="9">
    <source>
        <dbReference type="RuleBase" id="RU364142"/>
    </source>
</evidence>
<comment type="subcellular location">
    <subcellularLocation>
        <location evidence="1 9">Nucleus</location>
    </subcellularLocation>
</comment>
<dbReference type="GO" id="GO:0016592">
    <property type="term" value="C:mediator complex"/>
    <property type="evidence" value="ECO:0007669"/>
    <property type="project" value="InterPro"/>
</dbReference>
<organism evidence="11 12">
    <name type="scientific">Diplocarpon rosae</name>
    <dbReference type="NCBI Taxonomy" id="946125"/>
    <lineage>
        <taxon>Eukaryota</taxon>
        <taxon>Fungi</taxon>
        <taxon>Dikarya</taxon>
        <taxon>Ascomycota</taxon>
        <taxon>Pezizomycotina</taxon>
        <taxon>Leotiomycetes</taxon>
        <taxon>Helotiales</taxon>
        <taxon>Drepanopezizaceae</taxon>
        <taxon>Diplocarpon</taxon>
    </lineage>
</organism>
<keyword evidence="12" id="KW-1185">Reference proteome</keyword>
<proteinExistence type="inferred from homology"/>
<evidence type="ECO:0000256" key="3">
    <source>
        <dbReference type="ARBA" id="ARBA00020628"/>
    </source>
</evidence>
<dbReference type="PANTHER" id="PTHR35784:SF1">
    <property type="entry name" value="MEDIATOR OF RNA POLYMERASE II TRANSCRIPTION SUBUNIT 5"/>
    <property type="match status" value="1"/>
</dbReference>
<comment type="similarity">
    <text evidence="2 9">Belongs to the Mediator complex subunit 5 family.</text>
</comment>
<keyword evidence="4 9" id="KW-0805">Transcription regulation</keyword>
<evidence type="ECO:0000313" key="12">
    <source>
        <dbReference type="Proteomes" id="UP001285354"/>
    </source>
</evidence>
<accession>A0AAD9T2X2</accession>
<keyword evidence="7 9" id="KW-0539">Nucleus</keyword>
<dbReference type="AlphaFoldDB" id="A0AAD9T2X2"/>
<gene>
    <name evidence="9" type="primary">MED5</name>
    <name evidence="11" type="ORF">QTJ16_001493</name>
</gene>
<sequence>MHRSFTVWQQFLDRCIETRLDVELFTTYVELLKTQEPLPASQVAQIFLAPREHNDYALDPRVTRYVQTLLSLELFNVPTLLRGLWKVSSFRLQEEEGRVEDKETENKKAEGRVDEKAGKVWLNSYTTEETMFYRITKCISSGAAPRDLQETVELINACIQWMETVISAPQGAHQMLNLAPTRAAEMAAQHMALGTLVVSVVENNQVQHALGKRAVPKPVRGHLSKALGGFVPLVLQSSPQIAGRLEIFRTETLAAFESPEAKEPKGDADKDIEEILQGGLDLRVDSMVVEEIPVVNTRVGLYVYLNALLVARPLIDDSSIFSYLYNRYQGDIRSTIIDLILAAFDVLANATFRNERAESITILRSFLINKIPLLLSKLSSSLFPPLTSEYCITEALGQVDTTAFPTLSNMFDETSNGNMFSDSVRQDFCFACCLHGLIEESSIEQLLGDIPMQSLPAGGRYVKDELVQQCLSDPERAEGLIDELQNMDGNVGAVSQAITEVIARLCSNKETMSLKSLCSRLVQKPSALDMMLLFDKPTAFLQPICDLLDNWRYDEDQGEYQPVYEEFGSILLLVLSFTYRYNLSTIDLGIRSPESFVAKLLTRGHLSRKMEDMSDSEKQHLTGWIQGLFDNESGGLGDELMSSCPPQDFYLLVPTLFHETVLACSTRNLSDETLKSGLEYLVDTFLLPSLVPGITWLACHLWESRGDANAVLQILSALITNPASISNNTEASQMLNSILNIVAKNLEQSLRWLQRAEPSRQDVEPLLKTLRGNLGWERRGASDHTELESWSGSTGGGLIVSLKSTIVNLIQWGLNPALNSNPANFTNRQILVGVKMLGAKRVLSAIIDEVRSQTETGHGSVALDAACALVCAPDAASWDVGISIDVLGASAMPPQQRRLNLREALRLEAENAPKLHKTEPFLAETIVRLYRKVEAQLTMSQQAMDALGDLNSAIEAAGIDALAAEGLGGDAADLLGDPHGDLMQGLMGGGADDLLGFGSTGDLGDGLGF</sequence>
<evidence type="ECO:0000313" key="11">
    <source>
        <dbReference type="EMBL" id="KAK2628390.1"/>
    </source>
</evidence>
<dbReference type="InterPro" id="IPR014801">
    <property type="entry name" value="Mediator_Med5_fun"/>
</dbReference>
<dbReference type="PANTHER" id="PTHR35784">
    <property type="entry name" value="MEDIATOR OF RNA POLYMERASE II TRANSCRIPTION SUBUNIT 5"/>
    <property type="match status" value="1"/>
</dbReference>
<protein>
    <recommendedName>
        <fullName evidence="3 9">Mediator of RNA polymerase II transcription subunit 5</fullName>
    </recommendedName>
    <alternativeName>
        <fullName evidence="8 9">Mediator complex subunit 5</fullName>
    </alternativeName>
</protein>
<name>A0AAD9T2X2_9HELO</name>
<evidence type="ECO:0000256" key="8">
    <source>
        <dbReference type="ARBA" id="ARBA00031256"/>
    </source>
</evidence>
<keyword evidence="5 9" id="KW-0010">Activator</keyword>
<evidence type="ECO:0000256" key="5">
    <source>
        <dbReference type="ARBA" id="ARBA00023159"/>
    </source>
</evidence>
<feature type="coiled-coil region" evidence="10">
    <location>
        <begin position="92"/>
        <end position="119"/>
    </location>
</feature>
<dbReference type="EMBL" id="JAUBYV010000002">
    <property type="protein sequence ID" value="KAK2628390.1"/>
    <property type="molecule type" value="Genomic_DNA"/>
</dbReference>
<keyword evidence="10" id="KW-0175">Coiled coil</keyword>
<comment type="subunit">
    <text evidence="9">Component of the Mediator complex.</text>
</comment>
<keyword evidence="6 9" id="KW-0804">Transcription</keyword>
<evidence type="ECO:0000256" key="4">
    <source>
        <dbReference type="ARBA" id="ARBA00023015"/>
    </source>
</evidence>
<dbReference type="Pfam" id="PF08689">
    <property type="entry name" value="Med5"/>
    <property type="match status" value="1"/>
</dbReference>
<comment type="function">
    <text evidence="9">Component of the Mediator complex, a coactivator involved in the regulated transcription of nearly all RNA polymerase II-dependent genes. Mediator functions as a bridge to convey information from gene-specific regulatory proteins to the basal RNA polymerase II transcription machinery. Mediator is recruited to promoters by direct interactions with regulatory proteins and serves as a scaffold for the assembly of a functional preinitiation complex with RNA polymerase II and the general transcription factors.</text>
</comment>